<comment type="caution">
    <text evidence="3">The sequence shown here is derived from an EMBL/GenBank/DDBJ whole genome shotgun (WGS) entry which is preliminary data.</text>
</comment>
<feature type="domain" description="Voltage-dependent calcium channel alpha-2/delta subunit conserved region" evidence="2">
    <location>
        <begin position="232"/>
        <end position="399"/>
    </location>
</feature>
<dbReference type="AlphaFoldDB" id="A0A3M7T772"/>
<name>A0A3M7T772_BRAPC</name>
<dbReference type="Proteomes" id="UP000276133">
    <property type="component" value="Unassembled WGS sequence"/>
</dbReference>
<protein>
    <recommendedName>
        <fullName evidence="2">Voltage-dependent calcium channel alpha-2/delta subunit conserved region domain-containing protein</fullName>
    </recommendedName>
</protein>
<evidence type="ECO:0000259" key="2">
    <source>
        <dbReference type="Pfam" id="PF08473"/>
    </source>
</evidence>
<dbReference type="OrthoDB" id="10054666at2759"/>
<organism evidence="3 4">
    <name type="scientific">Brachionus plicatilis</name>
    <name type="common">Marine rotifer</name>
    <name type="synonym">Brachionus muelleri</name>
    <dbReference type="NCBI Taxonomy" id="10195"/>
    <lineage>
        <taxon>Eukaryota</taxon>
        <taxon>Metazoa</taxon>
        <taxon>Spiralia</taxon>
        <taxon>Gnathifera</taxon>
        <taxon>Rotifera</taxon>
        <taxon>Eurotatoria</taxon>
        <taxon>Monogononta</taxon>
        <taxon>Pseudotrocha</taxon>
        <taxon>Ploima</taxon>
        <taxon>Brachionidae</taxon>
        <taxon>Brachionus</taxon>
    </lineage>
</organism>
<proteinExistence type="predicted"/>
<evidence type="ECO:0000313" key="4">
    <source>
        <dbReference type="Proteomes" id="UP000276133"/>
    </source>
</evidence>
<dbReference type="Pfam" id="PF08473">
    <property type="entry name" value="VGCC_alpha2"/>
    <property type="match status" value="1"/>
</dbReference>
<keyword evidence="4" id="KW-1185">Reference proteome</keyword>
<accession>A0A3M7T772</accession>
<evidence type="ECO:0000313" key="3">
    <source>
        <dbReference type="EMBL" id="RNA43660.1"/>
    </source>
</evidence>
<sequence>MADGLRVIRRRTEYVYTSVDRTPFSVAIASPSSFGRYYIDLPSKKEREYEHKLEHLVHNNFETLIQIYNCTYNYSRLIEKLLQPKQYMDFCIRYLFHDPDQVLAIKSDLVFHDIYYKQYNFSMHLEYANLVKSSFYGTYSGITFFMPVTFYRSHQGLTVAQLLHHNYSFKSDTAPANTWSQAPEPTAPSKTSHTEPQTEMTMNVQLGYIIEPLFKTSTKSATTNTANFTNSSGVYRDSVNLLSTDTNKHTYSFEKQFYTRSIEFSDYLRTEFRMAEPMVNYFLNESSREVRRDTIGATLSIWLDKVPTAVTGVMYDAHLFQYFLFENYMRPGCDHVTCRNLCSLKRAMNLSCYLVDEHGIVVLSTQERVSRQIKEPIGLPLYKVNPWLMKILEFEGIYDLVIPGKQLSECRQESRIFNSSTRLKNTIIFAFNFVLKLVSQIWVMLLFKSGAKPVSSQLNPTLSLADHIRIFNNEWRGKNSHCYNFGVYSFNLTKWNSLDASELRVWCNSTNGTQRKFLVGPVKHSNLIMLVVEEEFELIHCGNLSQLINNYQPQDPLLSNFTNQSSIENGTYSVGDVAYSNATNLGLRSEFTINRYRNKPEQCHNYFENEKEYLPCFNRAKLYRSNAPIQMVCLYIYFFKV</sequence>
<dbReference type="InterPro" id="IPR013680">
    <property type="entry name" value="VDCC_a2/dsu"/>
</dbReference>
<reference evidence="3 4" key="1">
    <citation type="journal article" date="2018" name="Sci. Rep.">
        <title>Genomic signatures of local adaptation to the degree of environmental predictability in rotifers.</title>
        <authorList>
            <person name="Franch-Gras L."/>
            <person name="Hahn C."/>
            <person name="Garcia-Roger E.M."/>
            <person name="Carmona M.J."/>
            <person name="Serra M."/>
            <person name="Gomez A."/>
        </authorList>
    </citation>
    <scope>NUCLEOTIDE SEQUENCE [LARGE SCALE GENOMIC DNA]</scope>
    <source>
        <strain evidence="3">HYR1</strain>
    </source>
</reference>
<gene>
    <name evidence="3" type="ORF">BpHYR1_031945</name>
</gene>
<dbReference type="EMBL" id="REGN01000196">
    <property type="protein sequence ID" value="RNA43660.1"/>
    <property type="molecule type" value="Genomic_DNA"/>
</dbReference>
<feature type="region of interest" description="Disordered" evidence="1">
    <location>
        <begin position="175"/>
        <end position="197"/>
    </location>
</feature>
<evidence type="ECO:0000256" key="1">
    <source>
        <dbReference type="SAM" id="MobiDB-lite"/>
    </source>
</evidence>